<reference evidence="2 3" key="1">
    <citation type="journal article" date="2021" name="Plant Biotechnol. J.">
        <title>Multi-omics assisted identification of the key and species-specific regulatory components of drought-tolerant mechanisms in Gossypium stocksii.</title>
        <authorList>
            <person name="Yu D."/>
            <person name="Ke L."/>
            <person name="Zhang D."/>
            <person name="Wu Y."/>
            <person name="Sun Y."/>
            <person name="Mei J."/>
            <person name="Sun J."/>
            <person name="Sun Y."/>
        </authorList>
    </citation>
    <scope>NUCLEOTIDE SEQUENCE [LARGE SCALE GENOMIC DNA]</scope>
    <source>
        <strain evidence="3">cv. E1</strain>
        <tissue evidence="2">Leaf</tissue>
    </source>
</reference>
<proteinExistence type="predicted"/>
<dbReference type="EMBL" id="JAIQCV010000007">
    <property type="protein sequence ID" value="KAH1082364.1"/>
    <property type="molecule type" value="Genomic_DNA"/>
</dbReference>
<accession>A0A9D3VH46</accession>
<gene>
    <name evidence="2" type="ORF">J1N35_022125</name>
</gene>
<evidence type="ECO:0000313" key="2">
    <source>
        <dbReference type="EMBL" id="KAH1082364.1"/>
    </source>
</evidence>
<keyword evidence="3" id="KW-1185">Reference proteome</keyword>
<feature type="compositionally biased region" description="Basic and acidic residues" evidence="1">
    <location>
        <begin position="61"/>
        <end position="70"/>
    </location>
</feature>
<evidence type="ECO:0000256" key="1">
    <source>
        <dbReference type="SAM" id="MobiDB-lite"/>
    </source>
</evidence>
<dbReference type="Proteomes" id="UP000828251">
    <property type="component" value="Unassembled WGS sequence"/>
</dbReference>
<organism evidence="2 3">
    <name type="scientific">Gossypium stocksii</name>
    <dbReference type="NCBI Taxonomy" id="47602"/>
    <lineage>
        <taxon>Eukaryota</taxon>
        <taxon>Viridiplantae</taxon>
        <taxon>Streptophyta</taxon>
        <taxon>Embryophyta</taxon>
        <taxon>Tracheophyta</taxon>
        <taxon>Spermatophyta</taxon>
        <taxon>Magnoliopsida</taxon>
        <taxon>eudicotyledons</taxon>
        <taxon>Gunneridae</taxon>
        <taxon>Pentapetalae</taxon>
        <taxon>rosids</taxon>
        <taxon>malvids</taxon>
        <taxon>Malvales</taxon>
        <taxon>Malvaceae</taxon>
        <taxon>Malvoideae</taxon>
        <taxon>Gossypium</taxon>
    </lineage>
</organism>
<name>A0A9D3VH46_9ROSI</name>
<dbReference type="AlphaFoldDB" id="A0A9D3VH46"/>
<evidence type="ECO:0000313" key="3">
    <source>
        <dbReference type="Proteomes" id="UP000828251"/>
    </source>
</evidence>
<feature type="region of interest" description="Disordered" evidence="1">
    <location>
        <begin position="34"/>
        <end position="70"/>
    </location>
</feature>
<protein>
    <submittedName>
        <fullName evidence="2">Uncharacterized protein</fullName>
    </submittedName>
</protein>
<comment type="caution">
    <text evidence="2">The sequence shown here is derived from an EMBL/GenBank/DDBJ whole genome shotgun (WGS) entry which is preliminary data.</text>
</comment>
<sequence>MTSRVSLITTTIQTLSMNKKRSKLDKIDELIGNHGDLIENGSGFSDSKVKSKESKKKKDLRSKFDGEGIE</sequence>